<dbReference type="InterPro" id="IPR001387">
    <property type="entry name" value="Cro/C1-type_HTH"/>
</dbReference>
<proteinExistence type="predicted"/>
<dbReference type="RefSeq" id="WP_053020701.1">
    <property type="nucleotide sequence ID" value="NZ_CAJCGG010000021.1"/>
</dbReference>
<name>A0A2K0A6V2_STAHA</name>
<evidence type="ECO:0000313" key="3">
    <source>
        <dbReference type="Proteomes" id="UP000053523"/>
    </source>
</evidence>
<dbReference type="SUPFAM" id="SSF47413">
    <property type="entry name" value="lambda repressor-like DNA-binding domains"/>
    <property type="match status" value="1"/>
</dbReference>
<dbReference type="EMBL" id="LORN02000015">
    <property type="protein sequence ID" value="PNN20733.1"/>
    <property type="molecule type" value="Genomic_DNA"/>
</dbReference>
<dbReference type="GO" id="GO:0003677">
    <property type="term" value="F:DNA binding"/>
    <property type="evidence" value="ECO:0007669"/>
    <property type="project" value="InterPro"/>
</dbReference>
<dbReference type="PROSITE" id="PS50943">
    <property type="entry name" value="HTH_CROC1"/>
    <property type="match status" value="1"/>
</dbReference>
<dbReference type="Proteomes" id="UP000053523">
    <property type="component" value="Unassembled WGS sequence"/>
</dbReference>
<protein>
    <submittedName>
        <fullName evidence="2">XRE family transcriptional regulator</fullName>
    </submittedName>
</protein>
<dbReference type="Pfam" id="PF13443">
    <property type="entry name" value="HTH_26"/>
    <property type="match status" value="1"/>
</dbReference>
<organism evidence="2 3">
    <name type="scientific">Staphylococcus haemolyticus</name>
    <dbReference type="NCBI Taxonomy" id="1283"/>
    <lineage>
        <taxon>Bacteria</taxon>
        <taxon>Bacillati</taxon>
        <taxon>Bacillota</taxon>
        <taxon>Bacilli</taxon>
        <taxon>Bacillales</taxon>
        <taxon>Staphylococcaceae</taxon>
        <taxon>Staphylococcus</taxon>
    </lineage>
</organism>
<sequence length="70" mass="7923">MENKFRVILAIKKLSIADVFEGTGIAKTTLYGLYHEKTKNPDTSTILKVCNFLKITPNEFFGIDNNEKEA</sequence>
<dbReference type="Gene3D" id="1.10.260.40">
    <property type="entry name" value="lambda repressor-like DNA-binding domains"/>
    <property type="match status" value="1"/>
</dbReference>
<accession>A0A2K0A6V2</accession>
<feature type="domain" description="HTH cro/C1-type" evidence="1">
    <location>
        <begin position="12"/>
        <end position="60"/>
    </location>
</feature>
<evidence type="ECO:0000313" key="2">
    <source>
        <dbReference type="EMBL" id="PNN20733.1"/>
    </source>
</evidence>
<dbReference type="InterPro" id="IPR010982">
    <property type="entry name" value="Lambda_DNA-bd_dom_sf"/>
</dbReference>
<dbReference type="AlphaFoldDB" id="A0A2K0A6V2"/>
<comment type="caution">
    <text evidence="2">The sequence shown here is derived from an EMBL/GenBank/DDBJ whole genome shotgun (WGS) entry which is preliminary data.</text>
</comment>
<evidence type="ECO:0000259" key="1">
    <source>
        <dbReference type="PROSITE" id="PS50943"/>
    </source>
</evidence>
<gene>
    <name evidence="2" type="ORF">AL503_008025</name>
</gene>
<reference evidence="2 3" key="1">
    <citation type="submission" date="2017-12" db="EMBL/GenBank/DDBJ databases">
        <title>FDA dAtabase for Regulatory Grade micrObial Sequences (FDA-ARGOS): Supporting development and validation of Infectious Disease Dx tests.</title>
        <authorList>
            <person name="Hoffmann M."/>
            <person name="Allard M."/>
            <person name="Evans P."/>
            <person name="Brown E."/>
            <person name="Tallon L."/>
            <person name="Sadzewicz L."/>
            <person name="Sengamalay N."/>
            <person name="Ott S."/>
            <person name="Godinez A."/>
            <person name="Nagaraj S."/>
            <person name="Vavikolanu K."/>
            <person name="Aluvathingal J."/>
            <person name="Nadendla S."/>
            <person name="Sichtig H."/>
        </authorList>
    </citation>
    <scope>NUCLEOTIDE SEQUENCE [LARGE SCALE GENOMIC DNA]</scope>
    <source>
        <strain evidence="2 3">FDAARGOS_148</strain>
    </source>
</reference>